<comment type="caution">
    <text evidence="4">The sequence shown here is derived from an EMBL/GenBank/DDBJ whole genome shotgun (WGS) entry which is preliminary data.</text>
</comment>
<evidence type="ECO:0000313" key="4">
    <source>
        <dbReference type="EMBL" id="MBM9476879.1"/>
    </source>
</evidence>
<feature type="compositionally biased region" description="Basic and acidic residues" evidence="1">
    <location>
        <begin position="8"/>
        <end position="20"/>
    </location>
</feature>
<feature type="region of interest" description="Disordered" evidence="1">
    <location>
        <begin position="1"/>
        <end position="20"/>
    </location>
</feature>
<protein>
    <submittedName>
        <fullName evidence="4">SGNH/GDSL hydrolase family protein</fullName>
    </submittedName>
</protein>
<reference evidence="4" key="1">
    <citation type="submission" date="2021-01" db="EMBL/GenBank/DDBJ databases">
        <title>KCTC 19127 draft genome.</title>
        <authorList>
            <person name="An D."/>
        </authorList>
    </citation>
    <scope>NUCLEOTIDE SEQUENCE</scope>
    <source>
        <strain evidence="4">KCTC 19127</strain>
    </source>
</reference>
<dbReference type="SUPFAM" id="SSF52266">
    <property type="entry name" value="SGNH hydrolase"/>
    <property type="match status" value="1"/>
</dbReference>
<dbReference type="RefSeq" id="WP_205256998.1">
    <property type="nucleotide sequence ID" value="NZ_BAAAPV010000001.1"/>
</dbReference>
<keyword evidence="5" id="KW-1185">Reference proteome</keyword>
<keyword evidence="2" id="KW-0472">Membrane</keyword>
<dbReference type="Gene3D" id="3.40.50.1110">
    <property type="entry name" value="SGNH hydrolase"/>
    <property type="match status" value="1"/>
</dbReference>
<keyword evidence="4" id="KW-0378">Hydrolase</keyword>
<dbReference type="Pfam" id="PF13472">
    <property type="entry name" value="Lipase_GDSL_2"/>
    <property type="match status" value="1"/>
</dbReference>
<dbReference type="AlphaFoldDB" id="A0A939C5H2"/>
<feature type="transmembrane region" description="Helical" evidence="2">
    <location>
        <begin position="24"/>
        <end position="51"/>
    </location>
</feature>
<sequence length="348" mass="35064">MTGPGRTESARKPTAGHHEADPTALLHAATLALAGAGLLAGVTGAAVAGLLRQARSTARRIEHAQHEVGPVLTQDPALAEAALTAARLDGSYAPSTWGAVGGAAQQAADATAQRWLPRGDGVYGPTGELVDGAPDGAGGVLRLAMLGDSTAVGFGCTVADELPGVMLARGLARAAGRPVALRTLGVVGVGAADLDRQLALVGPGGADVVVVVVGANDIRDKVSPHLSARLLGAMVGEATRAGMPVAVGTCPDFGVIGAIPQPLRTLLRTWSHRLADQQAREVIRAGGEPVAIGQLVSPEFAGRPELFAADRFHPSGAGYARAVDALLPAVLRAVLGGDEVPRPARPAE</sequence>
<dbReference type="GO" id="GO:0016787">
    <property type="term" value="F:hydrolase activity"/>
    <property type="evidence" value="ECO:0007669"/>
    <property type="project" value="UniProtKB-KW"/>
</dbReference>
<keyword evidence="2" id="KW-1133">Transmembrane helix</keyword>
<dbReference type="EMBL" id="JAERWL010000009">
    <property type="protein sequence ID" value="MBM9476879.1"/>
    <property type="molecule type" value="Genomic_DNA"/>
</dbReference>
<evidence type="ECO:0000259" key="3">
    <source>
        <dbReference type="Pfam" id="PF13472"/>
    </source>
</evidence>
<name>A0A939C5H2_9ACTN</name>
<dbReference type="InterPro" id="IPR036514">
    <property type="entry name" value="SGNH_hydro_sf"/>
</dbReference>
<organism evidence="4 5">
    <name type="scientific">Nakamurella flavida</name>
    <dbReference type="NCBI Taxonomy" id="363630"/>
    <lineage>
        <taxon>Bacteria</taxon>
        <taxon>Bacillati</taxon>
        <taxon>Actinomycetota</taxon>
        <taxon>Actinomycetes</taxon>
        <taxon>Nakamurellales</taxon>
        <taxon>Nakamurellaceae</taxon>
        <taxon>Nakamurella</taxon>
    </lineage>
</organism>
<evidence type="ECO:0000256" key="1">
    <source>
        <dbReference type="SAM" id="MobiDB-lite"/>
    </source>
</evidence>
<accession>A0A939C5H2</accession>
<keyword evidence="2" id="KW-0812">Transmembrane</keyword>
<evidence type="ECO:0000256" key="2">
    <source>
        <dbReference type="SAM" id="Phobius"/>
    </source>
</evidence>
<dbReference type="InterPro" id="IPR013830">
    <property type="entry name" value="SGNH_hydro"/>
</dbReference>
<feature type="domain" description="SGNH hydrolase-type esterase" evidence="3">
    <location>
        <begin position="146"/>
        <end position="321"/>
    </location>
</feature>
<proteinExistence type="predicted"/>
<dbReference type="CDD" id="cd01836">
    <property type="entry name" value="FeeA_FeeB_like"/>
    <property type="match status" value="1"/>
</dbReference>
<gene>
    <name evidence="4" type="ORF">JL107_10515</name>
</gene>
<evidence type="ECO:0000313" key="5">
    <source>
        <dbReference type="Proteomes" id="UP000663801"/>
    </source>
</evidence>
<dbReference type="Proteomes" id="UP000663801">
    <property type="component" value="Unassembled WGS sequence"/>
</dbReference>